<evidence type="ECO:0000259" key="3">
    <source>
        <dbReference type="Pfam" id="PF20153"/>
    </source>
</evidence>
<sequence length="586" mass="65257">MSVPTNPPGNTSELVPRQIHPTNTTLFGNLPKDQSEQLASTETENTSERGISCQTWKTFVEQAAKDEGDFIQARNSDLESLLLFATLFSAVLTAFVIESYKKLQTHPGAETVEVLRQILAAIQNNSGAIDTTPSLSASRVFKPTPSALRVNGFWFASLVISVSTAFLAILAKQWLLGVTESLSPDLEMRARQHQHRLGNMEKWKMSVVLAVIPVLLHLSLLLFFAGLIDFLWSINFSIAIVSAGLAGVTVLFYFATHLTSIIWLSSPYRTSLTSLGLALFDMIRIVLYRAISNPLPVIGPIILLLLDNLLRIISHVLRVISKNQEFSERLLDLFRPLYAALDAEPSRKKRQGSVTTKLASLTAPRISEEDYIRGHHASLDANILTALISRPPRWQNYSQTSTLAIDVFRFEHLLEYRTLFLGAGAASFLSRYIRSSTVAGPNEAQAGMLVKQWDILCRLITESRVEEEEDIPLPDDIDWDEIEACYGASRSFGSSGLCVGDAPLIDTDNLHLFSTMLRLQVLISRSNLYEERVGAFIPKFYQRLENLEASHLESNTGALLSVVNTTIFISLKWVWKSANSSDEEDI</sequence>
<proteinExistence type="predicted"/>
<reference evidence="4 5" key="1">
    <citation type="journal article" date="2016" name="Mol. Biol. Evol.">
        <title>Comparative Genomics of Early-Diverging Mushroom-Forming Fungi Provides Insights into the Origins of Lignocellulose Decay Capabilities.</title>
        <authorList>
            <person name="Nagy L.G."/>
            <person name="Riley R."/>
            <person name="Tritt A."/>
            <person name="Adam C."/>
            <person name="Daum C."/>
            <person name="Floudas D."/>
            <person name="Sun H."/>
            <person name="Yadav J.S."/>
            <person name="Pangilinan J."/>
            <person name="Larsson K.H."/>
            <person name="Matsuura K."/>
            <person name="Barry K."/>
            <person name="Labutti K."/>
            <person name="Kuo R."/>
            <person name="Ohm R.A."/>
            <person name="Bhattacharya S.S."/>
            <person name="Shirouzu T."/>
            <person name="Yoshinaga Y."/>
            <person name="Martin F.M."/>
            <person name="Grigoriev I.V."/>
            <person name="Hibbett D.S."/>
        </authorList>
    </citation>
    <scope>NUCLEOTIDE SEQUENCE [LARGE SCALE GENOMIC DNA]</scope>
    <source>
        <strain evidence="4 5">93-53</strain>
    </source>
</reference>
<dbReference type="InParanoid" id="A0A165DCE6"/>
<name>A0A165DCE6_9APHY</name>
<feature type="transmembrane region" description="Helical" evidence="2">
    <location>
        <begin position="152"/>
        <end position="171"/>
    </location>
</feature>
<dbReference type="Proteomes" id="UP000076871">
    <property type="component" value="Unassembled WGS sequence"/>
</dbReference>
<gene>
    <name evidence="4" type="ORF">LAESUDRAFT_761111</name>
</gene>
<dbReference type="AlphaFoldDB" id="A0A165DCE6"/>
<feature type="domain" description="DUF6535" evidence="3">
    <location>
        <begin position="56"/>
        <end position="233"/>
    </location>
</feature>
<feature type="transmembrane region" description="Helical" evidence="2">
    <location>
        <begin position="80"/>
        <end position="97"/>
    </location>
</feature>
<dbReference type="GeneID" id="63829891"/>
<dbReference type="STRING" id="1314785.A0A165DCE6"/>
<dbReference type="OrthoDB" id="3269725at2759"/>
<dbReference type="Pfam" id="PF20153">
    <property type="entry name" value="DUF6535"/>
    <property type="match status" value="1"/>
</dbReference>
<keyword evidence="2" id="KW-1133">Transmembrane helix</keyword>
<keyword evidence="2" id="KW-0472">Membrane</keyword>
<feature type="transmembrane region" description="Helical" evidence="2">
    <location>
        <begin position="206"/>
        <end position="228"/>
    </location>
</feature>
<evidence type="ECO:0000256" key="1">
    <source>
        <dbReference type="SAM" id="MobiDB-lite"/>
    </source>
</evidence>
<feature type="compositionally biased region" description="Polar residues" evidence="1">
    <location>
        <begin position="36"/>
        <end position="49"/>
    </location>
</feature>
<keyword evidence="5" id="KW-1185">Reference proteome</keyword>
<evidence type="ECO:0000313" key="5">
    <source>
        <dbReference type="Proteomes" id="UP000076871"/>
    </source>
</evidence>
<keyword evidence="2" id="KW-0812">Transmembrane</keyword>
<evidence type="ECO:0000256" key="2">
    <source>
        <dbReference type="SAM" id="Phobius"/>
    </source>
</evidence>
<organism evidence="4 5">
    <name type="scientific">Laetiporus sulphureus 93-53</name>
    <dbReference type="NCBI Taxonomy" id="1314785"/>
    <lineage>
        <taxon>Eukaryota</taxon>
        <taxon>Fungi</taxon>
        <taxon>Dikarya</taxon>
        <taxon>Basidiomycota</taxon>
        <taxon>Agaricomycotina</taxon>
        <taxon>Agaricomycetes</taxon>
        <taxon>Polyporales</taxon>
        <taxon>Laetiporus</taxon>
    </lineage>
</organism>
<feature type="region of interest" description="Disordered" evidence="1">
    <location>
        <begin position="1"/>
        <end position="49"/>
    </location>
</feature>
<protein>
    <recommendedName>
        <fullName evidence="3">DUF6535 domain-containing protein</fullName>
    </recommendedName>
</protein>
<dbReference type="RefSeq" id="XP_040762295.1">
    <property type="nucleotide sequence ID" value="XM_040912863.1"/>
</dbReference>
<accession>A0A165DCE6</accession>
<dbReference type="EMBL" id="KV427636">
    <property type="protein sequence ID" value="KZT04555.1"/>
    <property type="molecule type" value="Genomic_DNA"/>
</dbReference>
<feature type="transmembrane region" description="Helical" evidence="2">
    <location>
        <begin position="234"/>
        <end position="256"/>
    </location>
</feature>
<evidence type="ECO:0000313" key="4">
    <source>
        <dbReference type="EMBL" id="KZT04555.1"/>
    </source>
</evidence>
<dbReference type="InterPro" id="IPR045338">
    <property type="entry name" value="DUF6535"/>
</dbReference>